<dbReference type="Proteomes" id="UP000286954">
    <property type="component" value="Chromosome"/>
</dbReference>
<accession>A0A3T0E877</accession>
<dbReference type="AlphaFoldDB" id="A0A3T0E877"/>
<keyword evidence="2" id="KW-1185">Reference proteome</keyword>
<evidence type="ECO:0000313" key="2">
    <source>
        <dbReference type="Proteomes" id="UP000286954"/>
    </source>
</evidence>
<dbReference type="KEGG" id="gak:X907_0969"/>
<protein>
    <submittedName>
        <fullName evidence="1">Uncharacterized protein</fullName>
    </submittedName>
</protein>
<dbReference type="EMBL" id="CP018911">
    <property type="protein sequence ID" value="AZU03509.1"/>
    <property type="molecule type" value="Genomic_DNA"/>
</dbReference>
<evidence type="ECO:0000313" key="1">
    <source>
        <dbReference type="EMBL" id="AZU03509.1"/>
    </source>
</evidence>
<name>A0A3T0E877_9PROT</name>
<reference evidence="1 2" key="1">
    <citation type="submission" date="2016-12" db="EMBL/GenBank/DDBJ databases">
        <title>The genome of dimorphic prosthecate Glycocaulis alkaliphilus 6b-8t, isolated from crude oil dictates its adaptability in petroleum environments.</title>
        <authorList>
            <person name="Wu X.-L."/>
            <person name="Geng S."/>
        </authorList>
    </citation>
    <scope>NUCLEOTIDE SEQUENCE [LARGE SCALE GENOMIC DNA]</scope>
    <source>
        <strain evidence="1 2">6B-8</strain>
    </source>
</reference>
<sequence length="72" mass="8406">MTRRVQRINHPWRRVRLHGVENFTRKMFLEPAGRYGQTVRPRARDRAIDGPKADQVQGRMVLGQLTRPPVSS</sequence>
<organism evidence="1 2">
    <name type="scientific">Glycocaulis alkaliphilus</name>
    <dbReference type="NCBI Taxonomy" id="1434191"/>
    <lineage>
        <taxon>Bacteria</taxon>
        <taxon>Pseudomonadati</taxon>
        <taxon>Pseudomonadota</taxon>
        <taxon>Alphaproteobacteria</taxon>
        <taxon>Maricaulales</taxon>
        <taxon>Maricaulaceae</taxon>
        <taxon>Glycocaulis</taxon>
    </lineage>
</organism>
<proteinExistence type="predicted"/>
<gene>
    <name evidence="1" type="ORF">X907_0969</name>
</gene>